<evidence type="ECO:0000313" key="1">
    <source>
        <dbReference type="EMBL" id="GBM33907.1"/>
    </source>
</evidence>
<comment type="caution">
    <text evidence="1">The sequence shown here is derived from an EMBL/GenBank/DDBJ whole genome shotgun (WGS) entry which is preliminary data.</text>
</comment>
<reference evidence="1 2" key="1">
    <citation type="journal article" date="2019" name="Sci. Rep.">
        <title>Orb-weaving spider Araneus ventricosus genome elucidates the spidroin gene catalogue.</title>
        <authorList>
            <person name="Kono N."/>
            <person name="Nakamura H."/>
            <person name="Ohtoshi R."/>
            <person name="Moran D.A.P."/>
            <person name="Shinohara A."/>
            <person name="Yoshida Y."/>
            <person name="Fujiwara M."/>
            <person name="Mori M."/>
            <person name="Tomita M."/>
            <person name="Arakawa K."/>
        </authorList>
    </citation>
    <scope>NUCLEOTIDE SEQUENCE [LARGE SCALE GENOMIC DNA]</scope>
</reference>
<dbReference type="Proteomes" id="UP000499080">
    <property type="component" value="Unassembled WGS sequence"/>
</dbReference>
<keyword evidence="2" id="KW-1185">Reference proteome</keyword>
<organism evidence="1 2">
    <name type="scientific">Araneus ventricosus</name>
    <name type="common">Orbweaver spider</name>
    <name type="synonym">Epeira ventricosa</name>
    <dbReference type="NCBI Taxonomy" id="182803"/>
    <lineage>
        <taxon>Eukaryota</taxon>
        <taxon>Metazoa</taxon>
        <taxon>Ecdysozoa</taxon>
        <taxon>Arthropoda</taxon>
        <taxon>Chelicerata</taxon>
        <taxon>Arachnida</taxon>
        <taxon>Araneae</taxon>
        <taxon>Araneomorphae</taxon>
        <taxon>Entelegynae</taxon>
        <taxon>Araneoidea</taxon>
        <taxon>Araneidae</taxon>
        <taxon>Araneus</taxon>
    </lineage>
</organism>
<sequence length="86" mass="10000">MTSTFITILRIRGRHLSHRCRLSNLSHHSNWKVCNFDRFMRTRPTNAVDLDEIGFGIYNPQPPYPSPSVGVEGIKCSQERWKSILE</sequence>
<accession>A0A4Y2EZD4</accession>
<evidence type="ECO:0000313" key="2">
    <source>
        <dbReference type="Proteomes" id="UP000499080"/>
    </source>
</evidence>
<protein>
    <submittedName>
        <fullName evidence="1">Uncharacterized protein</fullName>
    </submittedName>
</protein>
<name>A0A4Y2EZD4_ARAVE</name>
<gene>
    <name evidence="1" type="ORF">AVEN_74646_1</name>
</gene>
<proteinExistence type="predicted"/>
<dbReference type="EMBL" id="BGPR01000745">
    <property type="protein sequence ID" value="GBM33907.1"/>
    <property type="molecule type" value="Genomic_DNA"/>
</dbReference>
<dbReference type="AlphaFoldDB" id="A0A4Y2EZD4"/>